<accession>A0ABW7SBX7</accession>
<evidence type="ECO:0000313" key="1">
    <source>
        <dbReference type="EMBL" id="MFI0791208.1"/>
    </source>
</evidence>
<name>A0ABW7SBX7_9ACTN</name>
<dbReference type="Proteomes" id="UP001611075">
    <property type="component" value="Unassembled WGS sequence"/>
</dbReference>
<comment type="caution">
    <text evidence="1">The sequence shown here is derived from an EMBL/GenBank/DDBJ whole genome shotgun (WGS) entry which is preliminary data.</text>
</comment>
<dbReference type="EMBL" id="JBIRPU010000001">
    <property type="protein sequence ID" value="MFI0791208.1"/>
    <property type="molecule type" value="Genomic_DNA"/>
</dbReference>
<keyword evidence="2" id="KW-1185">Reference proteome</keyword>
<protein>
    <submittedName>
        <fullName evidence="1">Uncharacterized protein</fullName>
    </submittedName>
</protein>
<sequence length="113" mass="12339">MGLDVVLYRLVHPGPGRRRPSYSSVQVVADPRDVLVDLLARVRGGGRTPLLDRLDPGGELVVAVGQVPQLLAELRCLGEAAGNPAEVEQVRRLVGLARRCLRDHDVQLRFEGD</sequence>
<dbReference type="RefSeq" id="WP_396675765.1">
    <property type="nucleotide sequence ID" value="NZ_JBIRPU010000001.1"/>
</dbReference>
<reference evidence="1 2" key="1">
    <citation type="submission" date="2024-10" db="EMBL/GenBank/DDBJ databases">
        <title>The Natural Products Discovery Center: Release of the First 8490 Sequenced Strains for Exploring Actinobacteria Biosynthetic Diversity.</title>
        <authorList>
            <person name="Kalkreuter E."/>
            <person name="Kautsar S.A."/>
            <person name="Yang D."/>
            <person name="Bader C.D."/>
            <person name="Teijaro C.N."/>
            <person name="Fluegel L."/>
            <person name="Davis C.M."/>
            <person name="Simpson J.R."/>
            <person name="Lauterbach L."/>
            <person name="Steele A.D."/>
            <person name="Gui C."/>
            <person name="Meng S."/>
            <person name="Li G."/>
            <person name="Viehrig K."/>
            <person name="Ye F."/>
            <person name="Su P."/>
            <person name="Kiefer A.F."/>
            <person name="Nichols A."/>
            <person name="Cepeda A.J."/>
            <person name="Yan W."/>
            <person name="Fan B."/>
            <person name="Jiang Y."/>
            <person name="Adhikari A."/>
            <person name="Zheng C.-J."/>
            <person name="Schuster L."/>
            <person name="Cowan T.M."/>
            <person name="Smanski M.J."/>
            <person name="Chevrette M.G."/>
            <person name="De Carvalho L.P.S."/>
            <person name="Shen B."/>
        </authorList>
    </citation>
    <scope>NUCLEOTIDE SEQUENCE [LARGE SCALE GENOMIC DNA]</scope>
    <source>
        <strain evidence="1 2">NPDC021253</strain>
    </source>
</reference>
<gene>
    <name evidence="1" type="ORF">ACH4OY_00670</name>
</gene>
<organism evidence="1 2">
    <name type="scientific">Micromonospora rubida</name>
    <dbReference type="NCBI Taxonomy" id="2697657"/>
    <lineage>
        <taxon>Bacteria</taxon>
        <taxon>Bacillati</taxon>
        <taxon>Actinomycetota</taxon>
        <taxon>Actinomycetes</taxon>
        <taxon>Micromonosporales</taxon>
        <taxon>Micromonosporaceae</taxon>
        <taxon>Micromonospora</taxon>
    </lineage>
</organism>
<proteinExistence type="predicted"/>
<evidence type="ECO:0000313" key="2">
    <source>
        <dbReference type="Proteomes" id="UP001611075"/>
    </source>
</evidence>